<dbReference type="NCBIfam" id="NF041197">
    <property type="entry name" value="CxxC_Se_CxxC"/>
    <property type="match status" value="1"/>
</dbReference>
<dbReference type="Proteomes" id="UP001194469">
    <property type="component" value="Unassembled WGS sequence"/>
</dbReference>
<reference evidence="1 2" key="1">
    <citation type="submission" date="2019-08" db="EMBL/GenBank/DDBJ databases">
        <authorList>
            <person name="Luo N."/>
        </authorList>
    </citation>
    <scope>NUCLEOTIDE SEQUENCE [LARGE SCALE GENOMIC DNA]</scope>
    <source>
        <strain evidence="1 2">NCIMB 9442</strain>
    </source>
</reference>
<name>A0ABS0J184_9BACT</name>
<accession>A0ABS0J184</accession>
<gene>
    <name evidence="1" type="ORF">FVW20_03870</name>
</gene>
<sequence>MYSTSYGFGQARAAQTTIPCRTCGTALRVERTCHEVFLRCTTCRTTHDVGEYVAQMDEALESFMENVYCDRT</sequence>
<evidence type="ECO:0000313" key="1">
    <source>
        <dbReference type="EMBL" id="MBG3876187.1"/>
    </source>
</evidence>
<protein>
    <submittedName>
        <fullName evidence="1">Uncharacterized protein</fullName>
    </submittedName>
</protein>
<dbReference type="RefSeq" id="WP_196608372.1">
    <property type="nucleotide sequence ID" value="NZ_VRYY01000082.1"/>
</dbReference>
<evidence type="ECO:0000313" key="2">
    <source>
        <dbReference type="Proteomes" id="UP001194469"/>
    </source>
</evidence>
<keyword evidence="2" id="KW-1185">Reference proteome</keyword>
<comment type="caution">
    <text evidence="1">The sequence shown here is derived from an EMBL/GenBank/DDBJ whole genome shotgun (WGS) entry which is preliminary data.</text>
</comment>
<dbReference type="EMBL" id="VRYY01000082">
    <property type="protein sequence ID" value="MBG3876187.1"/>
    <property type="molecule type" value="Genomic_DNA"/>
</dbReference>
<proteinExistence type="predicted"/>
<organism evidence="1 2">
    <name type="scientific">Nitratidesulfovibrio oxamicus</name>
    <dbReference type="NCBI Taxonomy" id="32016"/>
    <lineage>
        <taxon>Bacteria</taxon>
        <taxon>Pseudomonadati</taxon>
        <taxon>Thermodesulfobacteriota</taxon>
        <taxon>Desulfovibrionia</taxon>
        <taxon>Desulfovibrionales</taxon>
        <taxon>Desulfovibrionaceae</taxon>
        <taxon>Nitratidesulfovibrio</taxon>
    </lineage>
</organism>